<name>A0AAD2HAN0_9AGAR</name>
<organism evidence="2 3">
    <name type="scientific">Mycena citricolor</name>
    <dbReference type="NCBI Taxonomy" id="2018698"/>
    <lineage>
        <taxon>Eukaryota</taxon>
        <taxon>Fungi</taxon>
        <taxon>Dikarya</taxon>
        <taxon>Basidiomycota</taxon>
        <taxon>Agaricomycotina</taxon>
        <taxon>Agaricomycetes</taxon>
        <taxon>Agaricomycetidae</taxon>
        <taxon>Agaricales</taxon>
        <taxon>Marasmiineae</taxon>
        <taxon>Mycenaceae</taxon>
        <taxon>Mycena</taxon>
    </lineage>
</organism>
<feature type="non-terminal residue" evidence="2">
    <location>
        <position position="126"/>
    </location>
</feature>
<sequence length="126" mass="14434">TSPEAFLYMGLQKLIIGLFLALSLEPSPALPCPILRKSCRKSSSASSMAIGTWHSELSRFGFLRTWAQRVLFRAHTQNRSKTIKGQRIPEYFQMEPVNGSDHPHRAYSVRVDRIDAWRFPSGRETR</sequence>
<gene>
    <name evidence="2" type="ORF">MYCIT1_LOCUS16693</name>
</gene>
<dbReference type="AlphaFoldDB" id="A0AAD2HAN0"/>
<keyword evidence="3" id="KW-1185">Reference proteome</keyword>
<feature type="signal peptide" evidence="1">
    <location>
        <begin position="1"/>
        <end position="29"/>
    </location>
</feature>
<accession>A0AAD2HAN0</accession>
<dbReference type="Proteomes" id="UP001295794">
    <property type="component" value="Unassembled WGS sequence"/>
</dbReference>
<evidence type="ECO:0000256" key="1">
    <source>
        <dbReference type="SAM" id="SignalP"/>
    </source>
</evidence>
<feature type="chain" id="PRO_5042253314" evidence="1">
    <location>
        <begin position="30"/>
        <end position="126"/>
    </location>
</feature>
<dbReference type="EMBL" id="CAVNYO010000174">
    <property type="protein sequence ID" value="CAK5271561.1"/>
    <property type="molecule type" value="Genomic_DNA"/>
</dbReference>
<feature type="non-terminal residue" evidence="2">
    <location>
        <position position="1"/>
    </location>
</feature>
<protein>
    <submittedName>
        <fullName evidence="2">Uncharacterized protein</fullName>
    </submittedName>
</protein>
<keyword evidence="1" id="KW-0732">Signal</keyword>
<comment type="caution">
    <text evidence="2">The sequence shown here is derived from an EMBL/GenBank/DDBJ whole genome shotgun (WGS) entry which is preliminary data.</text>
</comment>
<proteinExistence type="predicted"/>
<reference evidence="2" key="1">
    <citation type="submission" date="2023-11" db="EMBL/GenBank/DDBJ databases">
        <authorList>
            <person name="De Vega J J."/>
            <person name="De Vega J J."/>
        </authorList>
    </citation>
    <scope>NUCLEOTIDE SEQUENCE</scope>
</reference>
<evidence type="ECO:0000313" key="2">
    <source>
        <dbReference type="EMBL" id="CAK5271561.1"/>
    </source>
</evidence>
<evidence type="ECO:0000313" key="3">
    <source>
        <dbReference type="Proteomes" id="UP001295794"/>
    </source>
</evidence>